<accession>A0A814NUZ4</accession>
<protein>
    <submittedName>
        <fullName evidence="1">Uncharacterized protein</fullName>
    </submittedName>
</protein>
<gene>
    <name evidence="1" type="ORF">OXX778_LOCUS20971</name>
</gene>
<evidence type="ECO:0000313" key="2">
    <source>
        <dbReference type="Proteomes" id="UP000663879"/>
    </source>
</evidence>
<name>A0A814NUZ4_9BILA</name>
<reference evidence="1" key="1">
    <citation type="submission" date="2021-02" db="EMBL/GenBank/DDBJ databases">
        <authorList>
            <person name="Nowell W R."/>
        </authorList>
    </citation>
    <scope>NUCLEOTIDE SEQUENCE</scope>
    <source>
        <strain evidence="1">Ploen Becks lab</strain>
    </source>
</reference>
<organism evidence="1 2">
    <name type="scientific">Brachionus calyciflorus</name>
    <dbReference type="NCBI Taxonomy" id="104777"/>
    <lineage>
        <taxon>Eukaryota</taxon>
        <taxon>Metazoa</taxon>
        <taxon>Spiralia</taxon>
        <taxon>Gnathifera</taxon>
        <taxon>Rotifera</taxon>
        <taxon>Eurotatoria</taxon>
        <taxon>Monogononta</taxon>
        <taxon>Pseudotrocha</taxon>
        <taxon>Ploima</taxon>
        <taxon>Brachionidae</taxon>
        <taxon>Brachionus</taxon>
    </lineage>
</organism>
<sequence>DYPGLRTNYYLNNLISLGFTLIYDQFYSHATTSLELDNIKNQCNINSILCVGGGLVNSTILDVVSCAICRSVLTPTELNKPDYVGSAYWYMTSPYCFGFSPVYNISQDLADNIDIENPLRLSWHLDGNGGWRIGKVMHLNSDQSYKKYIFLKY</sequence>
<dbReference type="AlphaFoldDB" id="A0A814NUZ4"/>
<comment type="caution">
    <text evidence="1">The sequence shown here is derived from an EMBL/GenBank/DDBJ whole genome shotgun (WGS) entry which is preliminary data.</text>
</comment>
<proteinExistence type="predicted"/>
<dbReference type="OrthoDB" id="9049620at2759"/>
<dbReference type="Proteomes" id="UP000663879">
    <property type="component" value="Unassembled WGS sequence"/>
</dbReference>
<dbReference type="EMBL" id="CAJNOC010007356">
    <property type="protein sequence ID" value="CAF1097323.1"/>
    <property type="molecule type" value="Genomic_DNA"/>
</dbReference>
<feature type="non-terminal residue" evidence="1">
    <location>
        <position position="1"/>
    </location>
</feature>
<evidence type="ECO:0000313" key="1">
    <source>
        <dbReference type="EMBL" id="CAF1097323.1"/>
    </source>
</evidence>
<keyword evidence="2" id="KW-1185">Reference proteome</keyword>